<dbReference type="Proteomes" id="UP001138686">
    <property type="component" value="Unassembled WGS sequence"/>
</dbReference>
<dbReference type="EMBL" id="JAHWDP010000002">
    <property type="protein sequence ID" value="MBW2937533.1"/>
    <property type="molecule type" value="Genomic_DNA"/>
</dbReference>
<evidence type="ECO:0000313" key="3">
    <source>
        <dbReference type="Proteomes" id="UP001138686"/>
    </source>
</evidence>
<evidence type="ECO:0000313" key="2">
    <source>
        <dbReference type="EMBL" id="MBW2937533.1"/>
    </source>
</evidence>
<dbReference type="InterPro" id="IPR004919">
    <property type="entry name" value="GmrSD_N"/>
</dbReference>
<organism evidence="2 3">
    <name type="scientific">Halomarinibacterium sedimenti</name>
    <dbReference type="NCBI Taxonomy" id="2857106"/>
    <lineage>
        <taxon>Bacteria</taxon>
        <taxon>Pseudomonadati</taxon>
        <taxon>Bacteroidota</taxon>
        <taxon>Flavobacteriia</taxon>
        <taxon>Flavobacteriales</taxon>
        <taxon>Flavobacteriaceae</taxon>
        <taxon>Halomarinibacterium</taxon>
    </lineage>
</organism>
<evidence type="ECO:0000259" key="1">
    <source>
        <dbReference type="Pfam" id="PF03235"/>
    </source>
</evidence>
<dbReference type="AlphaFoldDB" id="A0A9X1JWY6"/>
<protein>
    <submittedName>
        <fullName evidence="2">DUF262 domain-containing protein</fullName>
    </submittedName>
</protein>
<comment type="caution">
    <text evidence="2">The sequence shown here is derived from an EMBL/GenBank/DDBJ whole genome shotgun (WGS) entry which is preliminary data.</text>
</comment>
<name>A0A9X1JWY6_9FLAO</name>
<feature type="domain" description="GmrSD restriction endonucleases N-terminal" evidence="1">
    <location>
        <begin position="14"/>
        <end position="212"/>
    </location>
</feature>
<dbReference type="PANTHER" id="PTHR35149:SF1">
    <property type="entry name" value="DUF5655 DOMAIN-CONTAINING PROTEIN"/>
    <property type="match status" value="1"/>
</dbReference>
<dbReference type="PANTHER" id="PTHR35149">
    <property type="entry name" value="SLL5132 PROTEIN"/>
    <property type="match status" value="1"/>
</dbReference>
<dbReference type="RefSeq" id="WP_219051957.1">
    <property type="nucleotide sequence ID" value="NZ_JAHWDP010000002.1"/>
</dbReference>
<accession>A0A9X1JWY6</accession>
<dbReference type="Pfam" id="PF03235">
    <property type="entry name" value="GmrSD_N"/>
    <property type="match status" value="1"/>
</dbReference>
<proteinExistence type="predicted"/>
<sequence length="654" mass="77039">MEKANYVTDLLTIEEVVSGKLFKIPDYQRGYSWDSEQVEDLLKDIEHISHQGHKHYTGTLVISKDEKNERFNIVDGQQRLTTLIILLKELYEIDNEKYSHIYNTFLIQKQGHYILETNKETDAFFKECIIGDKKNIPATIKSLQNLRKTKKQIHKWLKEQNGSIDVIHETVLNKLGFLCFAPANTKEIGIMFEVINNRGKALSELEKIKNYFIYYATINNKVSLQVKVNNNWESILKYLSESGVISNQDENNFLRNCYLVYYSANKSKSWNVYDELKLKYKPDDKSDLEDKIEEIEGFIDFIQEASQSFAFFTNGDVFAREYEGPLKNEIAGVLKQLRCHPVNASVLPMYLATMSYLQSKPETVLELLKIIEITNFRIYVLPNANISRADSKQGDLFFWANELYNCGDWHSDNDDEKYYTYLENEIQGNIFDCTIAQLKDFTKQMCPESVFVQSLTVDLDESIDYYHWNGLRFFLASYEESLNAKRKETWDIEKILISRQETKKDKLNDYLSREHIWANKNLLQYFPENYIDKRRLGNFVLIGLSSNIQLNAWNIQDKVKFLIENASISMLQVSELKKKLDKAWEFASSKYKVKKKSFYMYLGCSLIDQRENDLIKFALNRWKFEDEKFTRFIEIDTFRAVSQNKNETFFLKEK</sequence>
<keyword evidence="3" id="KW-1185">Reference proteome</keyword>
<reference evidence="2" key="1">
    <citation type="submission" date="2021-07" db="EMBL/GenBank/DDBJ databases">
        <title>Aureisphaera sp. CAU 1614 isolated from sea sediment.</title>
        <authorList>
            <person name="Kim W."/>
        </authorList>
    </citation>
    <scope>NUCLEOTIDE SEQUENCE</scope>
    <source>
        <strain evidence="2">CAU 1614</strain>
    </source>
</reference>
<gene>
    <name evidence="2" type="ORF">KXJ69_05415</name>
</gene>